<organism evidence="1 2">
    <name type="scientific">Hyaloscypha bicolor E</name>
    <dbReference type="NCBI Taxonomy" id="1095630"/>
    <lineage>
        <taxon>Eukaryota</taxon>
        <taxon>Fungi</taxon>
        <taxon>Dikarya</taxon>
        <taxon>Ascomycota</taxon>
        <taxon>Pezizomycotina</taxon>
        <taxon>Leotiomycetes</taxon>
        <taxon>Helotiales</taxon>
        <taxon>Hyaloscyphaceae</taxon>
        <taxon>Hyaloscypha</taxon>
        <taxon>Hyaloscypha bicolor</taxon>
    </lineage>
</organism>
<gene>
    <name evidence="1" type="ORF">K444DRAFT_207607</name>
</gene>
<dbReference type="Proteomes" id="UP000235371">
    <property type="component" value="Unassembled WGS sequence"/>
</dbReference>
<evidence type="ECO:0000313" key="1">
    <source>
        <dbReference type="EMBL" id="PMD64855.1"/>
    </source>
</evidence>
<name>A0A2J6TPB1_9HELO</name>
<reference evidence="1 2" key="1">
    <citation type="submission" date="2016-04" db="EMBL/GenBank/DDBJ databases">
        <title>A degradative enzymes factory behind the ericoid mycorrhizal symbiosis.</title>
        <authorList>
            <consortium name="DOE Joint Genome Institute"/>
            <person name="Martino E."/>
            <person name="Morin E."/>
            <person name="Grelet G."/>
            <person name="Kuo A."/>
            <person name="Kohler A."/>
            <person name="Daghino S."/>
            <person name="Barry K."/>
            <person name="Choi C."/>
            <person name="Cichocki N."/>
            <person name="Clum A."/>
            <person name="Copeland A."/>
            <person name="Hainaut M."/>
            <person name="Haridas S."/>
            <person name="Labutti K."/>
            <person name="Lindquist E."/>
            <person name="Lipzen A."/>
            <person name="Khouja H.-R."/>
            <person name="Murat C."/>
            <person name="Ohm R."/>
            <person name="Olson A."/>
            <person name="Spatafora J."/>
            <person name="Veneault-Fourrey C."/>
            <person name="Henrissat B."/>
            <person name="Grigoriev I."/>
            <person name="Martin F."/>
            <person name="Perotto S."/>
        </authorList>
    </citation>
    <scope>NUCLEOTIDE SEQUENCE [LARGE SCALE GENOMIC DNA]</scope>
    <source>
        <strain evidence="1 2">E</strain>
    </source>
</reference>
<dbReference type="RefSeq" id="XP_024741759.1">
    <property type="nucleotide sequence ID" value="XM_024871054.1"/>
</dbReference>
<dbReference type="InParanoid" id="A0A2J6TPB1"/>
<protein>
    <submittedName>
        <fullName evidence="1">Uncharacterized protein</fullName>
    </submittedName>
</protein>
<dbReference type="AlphaFoldDB" id="A0A2J6TPB1"/>
<dbReference type="OrthoDB" id="4368687at2759"/>
<evidence type="ECO:0000313" key="2">
    <source>
        <dbReference type="Proteomes" id="UP000235371"/>
    </source>
</evidence>
<sequence length="147" mass="17303">MRTEKIGLHGYLNTIKRTEDPWCGCEQAYQTVRHIIEDCECLEDTRFKYLGKSIVRDARLFLRDTKLIPKPSNSCLPLVSWISLRAIQRHFHHWNRGRGRSRRRLYTGPTKPSGGCYIVTNHIETEGRARGKVTWSGRCFDFRFLDF</sequence>
<accession>A0A2J6TPB1</accession>
<keyword evidence="2" id="KW-1185">Reference proteome</keyword>
<dbReference type="EMBL" id="KZ613747">
    <property type="protein sequence ID" value="PMD64855.1"/>
    <property type="molecule type" value="Genomic_DNA"/>
</dbReference>
<proteinExistence type="predicted"/>
<dbReference type="GeneID" id="36579136"/>